<evidence type="ECO:0000256" key="1">
    <source>
        <dbReference type="SAM" id="MobiDB-lite"/>
    </source>
</evidence>
<evidence type="ECO:0008006" key="3">
    <source>
        <dbReference type="Google" id="ProtNLM"/>
    </source>
</evidence>
<organism evidence="2">
    <name type="scientific">Tanacetum cinerariifolium</name>
    <name type="common">Dalmatian daisy</name>
    <name type="synonym">Chrysanthemum cinerariifolium</name>
    <dbReference type="NCBI Taxonomy" id="118510"/>
    <lineage>
        <taxon>Eukaryota</taxon>
        <taxon>Viridiplantae</taxon>
        <taxon>Streptophyta</taxon>
        <taxon>Embryophyta</taxon>
        <taxon>Tracheophyta</taxon>
        <taxon>Spermatophyta</taxon>
        <taxon>Magnoliopsida</taxon>
        <taxon>eudicotyledons</taxon>
        <taxon>Gunneridae</taxon>
        <taxon>Pentapetalae</taxon>
        <taxon>asterids</taxon>
        <taxon>campanulids</taxon>
        <taxon>Asterales</taxon>
        <taxon>Asteraceae</taxon>
        <taxon>Asteroideae</taxon>
        <taxon>Anthemideae</taxon>
        <taxon>Anthemidinae</taxon>
        <taxon>Tanacetum</taxon>
    </lineage>
</organism>
<feature type="compositionally biased region" description="Pro residues" evidence="1">
    <location>
        <begin position="211"/>
        <end position="233"/>
    </location>
</feature>
<dbReference type="AlphaFoldDB" id="A0A699GN67"/>
<accession>A0A699GN67</accession>
<name>A0A699GN67_TANCI</name>
<protein>
    <recommendedName>
        <fullName evidence="3">Xylulose kinase-1</fullName>
    </recommendedName>
</protein>
<dbReference type="EMBL" id="BKCJ010025851">
    <property type="protein sequence ID" value="GEV51754.1"/>
    <property type="molecule type" value="Genomic_DNA"/>
</dbReference>
<gene>
    <name evidence="2" type="ORF">Tci_123731</name>
</gene>
<comment type="caution">
    <text evidence="2">The sequence shown here is derived from an EMBL/GenBank/DDBJ whole genome shotgun (WGS) entry which is preliminary data.</text>
</comment>
<feature type="region of interest" description="Disordered" evidence="1">
    <location>
        <begin position="194"/>
        <end position="256"/>
    </location>
</feature>
<reference evidence="2" key="1">
    <citation type="journal article" date="2019" name="Sci. Rep.">
        <title>Draft genome of Tanacetum cinerariifolium, the natural source of mosquito coil.</title>
        <authorList>
            <person name="Yamashiro T."/>
            <person name="Shiraishi A."/>
            <person name="Satake H."/>
            <person name="Nakayama K."/>
        </authorList>
    </citation>
    <scope>NUCLEOTIDE SEQUENCE</scope>
</reference>
<proteinExistence type="predicted"/>
<sequence length="404" mass="45109">MTALNVLGHLDLVRKAVCSYWNGICISQMFQVLVKHHTSNGYQFTMSNRRQELTSPEQTISVKSLQSKANGSWHFITAVSYKLMLFGLTKDADVHLNVASMLLVVNPTIYVSCIKQFWASATIKKVNDVVHLHALIDRKNVVVTEDVIRQDLHLDDADGIECLPNEEIFTELALIINAQVDDLTCHNTKYTSPALTQKATEEDGEVEVPIAPAPPSPTSTPLPPPQDPIPAPPQAQSATPSSPTPEQPTKTFESSIPLMNTLLETRATLSQKERIDQDVSAATKDVSAAEPTVFDDEEEIPKSKEETIAQARKNMIIYLKNMAGYKMEHFRGMTYDKKIIRVGGITEAYQSFKDMLKGFDREDLVALWSLVKEKFSSAVPNVDKEKALWVELKRLFKPDANNVL</sequence>
<evidence type="ECO:0000313" key="2">
    <source>
        <dbReference type="EMBL" id="GEV51754.1"/>
    </source>
</evidence>